<keyword evidence="1" id="KW-0732">Signal</keyword>
<dbReference type="Pfam" id="PF00188">
    <property type="entry name" value="CAP"/>
    <property type="match status" value="1"/>
</dbReference>
<organism evidence="3 4">
    <name type="scientific">Paractinoplanes aksuensis</name>
    <dbReference type="NCBI Taxonomy" id="2939490"/>
    <lineage>
        <taxon>Bacteria</taxon>
        <taxon>Bacillati</taxon>
        <taxon>Actinomycetota</taxon>
        <taxon>Actinomycetes</taxon>
        <taxon>Micromonosporales</taxon>
        <taxon>Micromonosporaceae</taxon>
        <taxon>Paractinoplanes</taxon>
    </lineage>
</organism>
<comment type="caution">
    <text evidence="3">The sequence shown here is derived from an EMBL/GenBank/DDBJ whole genome shotgun (WGS) entry which is preliminary data.</text>
</comment>
<protein>
    <submittedName>
        <fullName evidence="3">CAP domain-containing protein</fullName>
    </submittedName>
</protein>
<evidence type="ECO:0000313" key="3">
    <source>
        <dbReference type="EMBL" id="MCO8272632.1"/>
    </source>
</evidence>
<dbReference type="CDD" id="cd05379">
    <property type="entry name" value="CAP_bacterial"/>
    <property type="match status" value="1"/>
</dbReference>
<accession>A0ABT1DP57</accession>
<evidence type="ECO:0000313" key="4">
    <source>
        <dbReference type="Proteomes" id="UP001523369"/>
    </source>
</evidence>
<feature type="signal peptide" evidence="1">
    <location>
        <begin position="1"/>
        <end position="42"/>
    </location>
</feature>
<dbReference type="Proteomes" id="UP001523369">
    <property type="component" value="Unassembled WGS sequence"/>
</dbReference>
<dbReference type="PANTHER" id="PTHR31157">
    <property type="entry name" value="SCP DOMAIN-CONTAINING PROTEIN"/>
    <property type="match status" value="1"/>
</dbReference>
<dbReference type="RefSeq" id="WP_253238728.1">
    <property type="nucleotide sequence ID" value="NZ_JAMYJR010000019.1"/>
</dbReference>
<dbReference type="InterPro" id="IPR035940">
    <property type="entry name" value="CAP_sf"/>
</dbReference>
<dbReference type="InterPro" id="IPR014044">
    <property type="entry name" value="CAP_dom"/>
</dbReference>
<proteinExistence type="predicted"/>
<keyword evidence="4" id="KW-1185">Reference proteome</keyword>
<reference evidence="3 4" key="1">
    <citation type="submission" date="2022-06" db="EMBL/GenBank/DDBJ databases">
        <title>New Species of the Genus Actinoplanes, ActinopZanes ferrugineus.</title>
        <authorList>
            <person name="Ding P."/>
        </authorList>
    </citation>
    <scope>NUCLEOTIDE SEQUENCE [LARGE SCALE GENOMIC DNA]</scope>
    <source>
        <strain evidence="3 4">TRM88003</strain>
    </source>
</reference>
<dbReference type="EMBL" id="JAMYJR010000019">
    <property type="protein sequence ID" value="MCO8272632.1"/>
    <property type="molecule type" value="Genomic_DNA"/>
</dbReference>
<name>A0ABT1DP57_9ACTN</name>
<gene>
    <name evidence="3" type="ORF">M1L60_18720</name>
</gene>
<feature type="chain" id="PRO_5046074136" evidence="1">
    <location>
        <begin position="43"/>
        <end position="183"/>
    </location>
</feature>
<dbReference type="SUPFAM" id="SSF55797">
    <property type="entry name" value="PR-1-like"/>
    <property type="match status" value="1"/>
</dbReference>
<dbReference type="Gene3D" id="3.40.33.10">
    <property type="entry name" value="CAP"/>
    <property type="match status" value="1"/>
</dbReference>
<sequence>MSLVGDSAHRKEEATVLQVVRRLALLTAAPAALLAAPTPADAAVPVPAAPPSVVAPRVLMSQVVTMTNRQRWANGCRRLLTVDQELTVASVRQSVYMARTGRFSHVWSDGTTFVRRSHLAGYEQPAGENIAWGYRTATEVIEAWMASPRHRANMLNCGAHSIGTGVVYAANGVPYYTQVFGWD</sequence>
<dbReference type="PANTHER" id="PTHR31157:SF1">
    <property type="entry name" value="SCP DOMAIN-CONTAINING PROTEIN"/>
    <property type="match status" value="1"/>
</dbReference>
<evidence type="ECO:0000259" key="2">
    <source>
        <dbReference type="Pfam" id="PF00188"/>
    </source>
</evidence>
<feature type="domain" description="SCP" evidence="2">
    <location>
        <begin position="66"/>
        <end position="180"/>
    </location>
</feature>
<evidence type="ECO:0000256" key="1">
    <source>
        <dbReference type="SAM" id="SignalP"/>
    </source>
</evidence>